<dbReference type="Gene3D" id="3.30.465.10">
    <property type="match status" value="1"/>
</dbReference>
<dbReference type="InterPro" id="IPR016167">
    <property type="entry name" value="FAD-bd_PCMH_sub1"/>
</dbReference>
<dbReference type="Pfam" id="PF03450">
    <property type="entry name" value="CO_deh_flav_C"/>
    <property type="match status" value="1"/>
</dbReference>
<reference evidence="5" key="1">
    <citation type="submission" date="2023-05" db="EMBL/GenBank/DDBJ databases">
        <title>[olsenella] sp. nov., isolated from a pig farm feces dump.</title>
        <authorList>
            <person name="Chang Y.-H."/>
        </authorList>
    </citation>
    <scope>NUCLEOTIDE SEQUENCE</scope>
    <source>
        <strain evidence="5">YH-ols2217</strain>
    </source>
</reference>
<organism evidence="5 6">
    <name type="scientific">Kribbibacterium absianum</name>
    <dbReference type="NCBI Taxonomy" id="3044210"/>
    <lineage>
        <taxon>Bacteria</taxon>
        <taxon>Bacillati</taxon>
        <taxon>Actinomycetota</taxon>
        <taxon>Coriobacteriia</taxon>
        <taxon>Coriobacteriales</taxon>
        <taxon>Kribbibacteriaceae</taxon>
        <taxon>Kribbibacterium</taxon>
    </lineage>
</organism>
<proteinExistence type="predicted"/>
<dbReference type="InterPro" id="IPR016166">
    <property type="entry name" value="FAD-bd_PCMH"/>
</dbReference>
<dbReference type="InterPro" id="IPR002346">
    <property type="entry name" value="Mopterin_DH_FAD-bd"/>
</dbReference>
<dbReference type="EMBL" id="JASJEX010000001">
    <property type="protein sequence ID" value="MDJ1128629.1"/>
    <property type="molecule type" value="Genomic_DNA"/>
</dbReference>
<keyword evidence="1" id="KW-0285">Flavoprotein</keyword>
<dbReference type="SUPFAM" id="SSF56176">
    <property type="entry name" value="FAD-binding/transporter-associated domain-like"/>
    <property type="match status" value="1"/>
</dbReference>
<evidence type="ECO:0000313" key="5">
    <source>
        <dbReference type="EMBL" id="MDJ1128629.1"/>
    </source>
</evidence>
<dbReference type="PROSITE" id="PS51387">
    <property type="entry name" value="FAD_PCMH"/>
    <property type="match status" value="1"/>
</dbReference>
<dbReference type="InterPro" id="IPR005107">
    <property type="entry name" value="CO_DH_flav_C"/>
</dbReference>
<evidence type="ECO:0000256" key="2">
    <source>
        <dbReference type="ARBA" id="ARBA00022827"/>
    </source>
</evidence>
<dbReference type="Pfam" id="PF00941">
    <property type="entry name" value="FAD_binding_5"/>
    <property type="match status" value="1"/>
</dbReference>
<evidence type="ECO:0000256" key="3">
    <source>
        <dbReference type="ARBA" id="ARBA00023002"/>
    </source>
</evidence>
<evidence type="ECO:0000256" key="1">
    <source>
        <dbReference type="ARBA" id="ARBA00022630"/>
    </source>
</evidence>
<comment type="caution">
    <text evidence="5">The sequence shown here is derived from an EMBL/GenBank/DDBJ whole genome shotgun (WGS) entry which is preliminary data.</text>
</comment>
<dbReference type="PANTHER" id="PTHR42659">
    <property type="entry name" value="XANTHINE DEHYDROGENASE SUBUNIT C-RELATED"/>
    <property type="match status" value="1"/>
</dbReference>
<accession>A0ABT6ZHU9</accession>
<dbReference type="Gene3D" id="3.30.390.50">
    <property type="entry name" value="CO dehydrogenase flavoprotein, C-terminal domain"/>
    <property type="match status" value="1"/>
</dbReference>
<dbReference type="InterPro" id="IPR016169">
    <property type="entry name" value="FAD-bd_PCMH_sub2"/>
</dbReference>
<sequence>MVDGFVPTTVEEALELKAKFPELVPYAGGTDLMVENRPEVDYLFLNRLCDLKHVTEDDEHIRIGSGVTFTKAIADPLVPQVMKDALVKIAAPAIRNAGTFGGNLGNGSAKADSVLVEYALGALIRVGSVDGDRTVPVHEFYRGRKQLDLAPNELILEVLLPKANLGPYYYEKVGGRRALAISRVAFCGVLTTEANADGNEVIRSISPSFGAVSGTVLRFPELERQFEGLTREQAAKQRLSFVTAYEDHLKLTEGRVSAAYRRQVCLNLLGAFLDAVGI</sequence>
<keyword evidence="2" id="KW-0274">FAD</keyword>
<keyword evidence="3" id="KW-0560">Oxidoreductase</keyword>
<evidence type="ECO:0000259" key="4">
    <source>
        <dbReference type="PROSITE" id="PS51387"/>
    </source>
</evidence>
<keyword evidence="6" id="KW-1185">Reference proteome</keyword>
<dbReference type="PANTHER" id="PTHR42659:SF2">
    <property type="entry name" value="XANTHINE DEHYDROGENASE SUBUNIT C-RELATED"/>
    <property type="match status" value="1"/>
</dbReference>
<dbReference type="InterPro" id="IPR051312">
    <property type="entry name" value="Diverse_Substr_Oxidored"/>
</dbReference>
<dbReference type="SMART" id="SM01092">
    <property type="entry name" value="CO_deh_flav_C"/>
    <property type="match status" value="1"/>
</dbReference>
<protein>
    <submittedName>
        <fullName evidence="5">FAD binding domain-containing protein</fullName>
    </submittedName>
</protein>
<gene>
    <name evidence="5" type="ORF">QJ043_00820</name>
</gene>
<dbReference type="SUPFAM" id="SSF55447">
    <property type="entry name" value="CO dehydrogenase flavoprotein C-terminal domain-like"/>
    <property type="match status" value="1"/>
</dbReference>
<name>A0ABT6ZHU9_9ACTN</name>
<feature type="domain" description="FAD-binding PCMH-type" evidence="4">
    <location>
        <begin position="1"/>
        <end position="165"/>
    </location>
</feature>
<dbReference type="Gene3D" id="3.30.43.10">
    <property type="entry name" value="Uridine Diphospho-n-acetylenolpyruvylglucosamine Reductase, domain 2"/>
    <property type="match status" value="1"/>
</dbReference>
<dbReference type="Proteomes" id="UP001431693">
    <property type="component" value="Unassembled WGS sequence"/>
</dbReference>
<dbReference type="RefSeq" id="WP_283712273.1">
    <property type="nucleotide sequence ID" value="NZ_JASJEW010000001.1"/>
</dbReference>
<dbReference type="InterPro" id="IPR036318">
    <property type="entry name" value="FAD-bd_PCMH-like_sf"/>
</dbReference>
<dbReference type="InterPro" id="IPR036683">
    <property type="entry name" value="CO_DH_flav_C_dom_sf"/>
</dbReference>
<evidence type="ECO:0000313" key="6">
    <source>
        <dbReference type="Proteomes" id="UP001431693"/>
    </source>
</evidence>